<keyword evidence="7" id="KW-0597">Phosphoprotein</keyword>
<keyword evidence="9" id="KW-0808">Transferase</keyword>
<dbReference type="NCBIfam" id="TIGR02966">
    <property type="entry name" value="phoR_proteo"/>
    <property type="match status" value="1"/>
</dbReference>
<dbReference type="SMART" id="SM00387">
    <property type="entry name" value="HATPase_c"/>
    <property type="match status" value="1"/>
</dbReference>
<evidence type="ECO:0000256" key="5">
    <source>
        <dbReference type="ARBA" id="ARBA00022448"/>
    </source>
</evidence>
<dbReference type="SUPFAM" id="SSF47384">
    <property type="entry name" value="Homodimeric domain of signal transducing histidine kinase"/>
    <property type="match status" value="1"/>
</dbReference>
<keyword evidence="16" id="KW-0472">Membrane</keyword>
<evidence type="ECO:0000256" key="17">
    <source>
        <dbReference type="ARBA" id="ARBA00025207"/>
    </source>
</evidence>
<evidence type="ECO:0000256" key="6">
    <source>
        <dbReference type="ARBA" id="ARBA00022475"/>
    </source>
</evidence>
<evidence type="ECO:0000256" key="10">
    <source>
        <dbReference type="ARBA" id="ARBA00022692"/>
    </source>
</evidence>
<dbReference type="CDD" id="cd00082">
    <property type="entry name" value="HisKA"/>
    <property type="match status" value="1"/>
</dbReference>
<keyword evidence="8" id="KW-0592">Phosphate transport</keyword>
<dbReference type="Pfam" id="PF13188">
    <property type="entry name" value="PAS_8"/>
    <property type="match status" value="1"/>
</dbReference>
<keyword evidence="11" id="KW-0547">Nucleotide-binding</keyword>
<keyword evidence="12 19" id="KW-0418">Kinase</keyword>
<dbReference type="Pfam" id="PF02518">
    <property type="entry name" value="HATPase_c"/>
    <property type="match status" value="1"/>
</dbReference>
<dbReference type="SUPFAM" id="SSF55874">
    <property type="entry name" value="ATPase domain of HSP90 chaperone/DNA topoisomerase II/histidine kinase"/>
    <property type="match status" value="1"/>
</dbReference>
<dbReference type="InterPro" id="IPR021766">
    <property type="entry name" value="PhoR_N"/>
</dbReference>
<dbReference type="EC" id="2.7.13.3" evidence="3"/>
<dbReference type="GO" id="GO:0016036">
    <property type="term" value="P:cellular response to phosphate starvation"/>
    <property type="evidence" value="ECO:0007669"/>
    <property type="project" value="TreeGrafter"/>
</dbReference>
<evidence type="ECO:0000256" key="13">
    <source>
        <dbReference type="ARBA" id="ARBA00022840"/>
    </source>
</evidence>
<evidence type="ECO:0000313" key="20">
    <source>
        <dbReference type="Proteomes" id="UP000242175"/>
    </source>
</evidence>
<gene>
    <name evidence="19" type="ORF">CF386_05085</name>
</gene>
<dbReference type="PANTHER" id="PTHR45453:SF1">
    <property type="entry name" value="PHOSPHATE REGULON SENSOR PROTEIN PHOR"/>
    <property type="match status" value="1"/>
</dbReference>
<evidence type="ECO:0000313" key="19">
    <source>
        <dbReference type="EMBL" id="ASK78422.1"/>
    </source>
</evidence>
<keyword evidence="15" id="KW-0902">Two-component regulatory system</keyword>
<accession>A0A220VE31</accession>
<evidence type="ECO:0000256" key="11">
    <source>
        <dbReference type="ARBA" id="ARBA00022741"/>
    </source>
</evidence>
<dbReference type="CDD" id="cd00130">
    <property type="entry name" value="PAS"/>
    <property type="match status" value="1"/>
</dbReference>
<dbReference type="InterPro" id="IPR003661">
    <property type="entry name" value="HisK_dim/P_dom"/>
</dbReference>
<keyword evidence="20" id="KW-1185">Reference proteome</keyword>
<evidence type="ECO:0000256" key="9">
    <source>
        <dbReference type="ARBA" id="ARBA00022679"/>
    </source>
</evidence>
<dbReference type="OrthoDB" id="9813151at2"/>
<protein>
    <recommendedName>
        <fullName evidence="4">Phosphate regulon sensor protein PhoR</fullName>
        <ecNumber evidence="3">2.7.13.3</ecNumber>
    </recommendedName>
</protein>
<dbReference type="PANTHER" id="PTHR45453">
    <property type="entry name" value="PHOSPHATE REGULON SENSOR PROTEIN PHOR"/>
    <property type="match status" value="1"/>
</dbReference>
<dbReference type="KEGG" id="pmai:CF386_05085"/>
<keyword evidence="5" id="KW-0813">Transport</keyword>
<keyword evidence="10" id="KW-0812">Transmembrane</keyword>
<dbReference type="AlphaFoldDB" id="A0A220VE31"/>
<organism evidence="19 20">
    <name type="scientific">Paraphotobacterium marinum</name>
    <dbReference type="NCBI Taxonomy" id="1755811"/>
    <lineage>
        <taxon>Bacteria</taxon>
        <taxon>Pseudomonadati</taxon>
        <taxon>Pseudomonadota</taxon>
        <taxon>Gammaproteobacteria</taxon>
        <taxon>Vibrionales</taxon>
        <taxon>Vibrionaceae</taxon>
        <taxon>Paraphotobacterium</taxon>
    </lineage>
</organism>
<dbReference type="SUPFAM" id="SSF55785">
    <property type="entry name" value="PYP-like sensor domain (PAS domain)"/>
    <property type="match status" value="1"/>
</dbReference>
<comment type="catalytic activity">
    <reaction evidence="1">
        <text>ATP + protein L-histidine = ADP + protein N-phospho-L-histidine.</text>
        <dbReference type="EC" id="2.7.13.3"/>
    </reaction>
</comment>
<keyword evidence="6" id="KW-1003">Cell membrane</keyword>
<dbReference type="InterPro" id="IPR014310">
    <property type="entry name" value="Sig_transdc_His_kinase_PhoR"/>
</dbReference>
<dbReference type="InterPro" id="IPR004358">
    <property type="entry name" value="Sig_transdc_His_kin-like_C"/>
</dbReference>
<dbReference type="InterPro" id="IPR050351">
    <property type="entry name" value="BphY/WalK/GraS-like"/>
</dbReference>
<dbReference type="InterPro" id="IPR036097">
    <property type="entry name" value="HisK_dim/P_sf"/>
</dbReference>
<dbReference type="GO" id="GO:0004721">
    <property type="term" value="F:phosphoprotein phosphatase activity"/>
    <property type="evidence" value="ECO:0007669"/>
    <property type="project" value="InterPro"/>
</dbReference>
<dbReference type="EMBL" id="CP022355">
    <property type="protein sequence ID" value="ASK78422.1"/>
    <property type="molecule type" value="Genomic_DNA"/>
</dbReference>
<dbReference type="PRINTS" id="PR00344">
    <property type="entry name" value="BCTRLSENSOR"/>
</dbReference>
<feature type="domain" description="Histidine kinase" evidence="18">
    <location>
        <begin position="176"/>
        <end position="392"/>
    </location>
</feature>
<dbReference type="Gene3D" id="1.10.287.130">
    <property type="match status" value="1"/>
</dbReference>
<dbReference type="InterPro" id="IPR005467">
    <property type="entry name" value="His_kinase_dom"/>
</dbReference>
<evidence type="ECO:0000256" key="3">
    <source>
        <dbReference type="ARBA" id="ARBA00012438"/>
    </source>
</evidence>
<dbReference type="FunFam" id="1.10.287.130:FF:000001">
    <property type="entry name" value="Two-component sensor histidine kinase"/>
    <property type="match status" value="1"/>
</dbReference>
<keyword evidence="13" id="KW-0067">ATP-binding</keyword>
<dbReference type="GO" id="GO:0005524">
    <property type="term" value="F:ATP binding"/>
    <property type="evidence" value="ECO:0007669"/>
    <property type="project" value="UniProtKB-KW"/>
</dbReference>
<dbReference type="NCBIfam" id="NF008235">
    <property type="entry name" value="PRK11006.1"/>
    <property type="match status" value="1"/>
</dbReference>
<dbReference type="SMART" id="SM00388">
    <property type="entry name" value="HisKA"/>
    <property type="match status" value="1"/>
</dbReference>
<comment type="subcellular location">
    <subcellularLocation>
        <location evidence="2">Cell membrane</location>
    </subcellularLocation>
</comment>
<dbReference type="InterPro" id="IPR035965">
    <property type="entry name" value="PAS-like_dom_sf"/>
</dbReference>
<dbReference type="GO" id="GO:0006817">
    <property type="term" value="P:phosphate ion transport"/>
    <property type="evidence" value="ECO:0007669"/>
    <property type="project" value="UniProtKB-KW"/>
</dbReference>
<dbReference type="GO" id="GO:0005886">
    <property type="term" value="C:plasma membrane"/>
    <property type="evidence" value="ECO:0007669"/>
    <property type="project" value="UniProtKB-SubCell"/>
</dbReference>
<dbReference type="Gene3D" id="3.30.565.10">
    <property type="entry name" value="Histidine kinase-like ATPase, C-terminal domain"/>
    <property type="match status" value="1"/>
</dbReference>
<dbReference type="InterPro" id="IPR036890">
    <property type="entry name" value="HATPase_C_sf"/>
</dbReference>
<evidence type="ECO:0000256" key="14">
    <source>
        <dbReference type="ARBA" id="ARBA00022989"/>
    </source>
</evidence>
<dbReference type="Pfam" id="PF00512">
    <property type="entry name" value="HisKA"/>
    <property type="match status" value="1"/>
</dbReference>
<dbReference type="Proteomes" id="UP000242175">
    <property type="component" value="Chromosome large"/>
</dbReference>
<keyword evidence="14" id="KW-1133">Transmembrane helix</keyword>
<evidence type="ECO:0000256" key="2">
    <source>
        <dbReference type="ARBA" id="ARBA00004236"/>
    </source>
</evidence>
<evidence type="ECO:0000256" key="7">
    <source>
        <dbReference type="ARBA" id="ARBA00022553"/>
    </source>
</evidence>
<evidence type="ECO:0000256" key="8">
    <source>
        <dbReference type="ARBA" id="ARBA00022592"/>
    </source>
</evidence>
<dbReference type="InterPro" id="IPR000014">
    <property type="entry name" value="PAS"/>
</dbReference>
<evidence type="ECO:0000256" key="16">
    <source>
        <dbReference type="ARBA" id="ARBA00023136"/>
    </source>
</evidence>
<dbReference type="SMART" id="SM00091">
    <property type="entry name" value="PAS"/>
    <property type="match status" value="1"/>
</dbReference>
<dbReference type="Gene3D" id="3.30.450.20">
    <property type="entry name" value="PAS domain"/>
    <property type="match status" value="1"/>
</dbReference>
<evidence type="ECO:0000259" key="18">
    <source>
        <dbReference type="PROSITE" id="PS50109"/>
    </source>
</evidence>
<dbReference type="PROSITE" id="PS50109">
    <property type="entry name" value="HIS_KIN"/>
    <property type="match status" value="1"/>
</dbReference>
<evidence type="ECO:0000256" key="12">
    <source>
        <dbReference type="ARBA" id="ARBA00022777"/>
    </source>
</evidence>
<dbReference type="FunFam" id="3.30.565.10:FF:000006">
    <property type="entry name" value="Sensor histidine kinase WalK"/>
    <property type="match status" value="1"/>
</dbReference>
<reference evidence="19 20" key="1">
    <citation type="journal article" date="2016" name="Int. J. Syst. Evol. Microbiol.">
        <title>Paraphotobacterium marinum gen. nov., sp. nov., a member of the family Vibrionaceae, isolated from surface seawater.</title>
        <authorList>
            <person name="Huang Z."/>
            <person name="Dong C."/>
            <person name="Shao Z."/>
        </authorList>
    </citation>
    <scope>NUCLEOTIDE SEQUENCE [LARGE SCALE GENOMIC DNA]</scope>
    <source>
        <strain evidence="19 20">NSCS20N07D</strain>
    </source>
</reference>
<evidence type="ECO:0000256" key="1">
    <source>
        <dbReference type="ARBA" id="ARBA00000085"/>
    </source>
</evidence>
<comment type="function">
    <text evidence="17">Member of the two-component regulatory system PhoR/PhoB involved in the phosphate regulon genes expression. PhoR may function as a membrane-associated protein kinase that phosphorylates PhoB in response to environmental signals.</text>
</comment>
<name>A0A220VE31_9GAMM</name>
<dbReference type="GO" id="GO:0000155">
    <property type="term" value="F:phosphorelay sensor kinase activity"/>
    <property type="evidence" value="ECO:0007669"/>
    <property type="project" value="InterPro"/>
</dbReference>
<evidence type="ECO:0000256" key="4">
    <source>
        <dbReference type="ARBA" id="ARBA00019665"/>
    </source>
</evidence>
<dbReference type="InterPro" id="IPR003594">
    <property type="entry name" value="HATPase_dom"/>
</dbReference>
<sequence length="396" mass="45896">MCASLALNSWLLYNFFMFSGWLHKKTENVPSSIGVWEKNFILLHRKNVRNQKRKKELTRLIRRFKSGSESLPDGVLVFKQRGVIVWCNSLAEELLGIRFPADLGQNIKQIIRTPDFINYLNSNNFDKPVEMPSPVLRTHILELRTMQYNEGEFLMIIRDTTQIKQLEDMKRTFFADASHELRTPMTVLKGYLEVSKNPNEIGDMWQRAHKVMSEQLIRMESLVEQLLTLSKLESDNDIDLNDDINLVTMLNQIEIEAMSLAKTKKQNLDFNVDKDIRVKGNEEQFRSVVTNLIFNAIKHNPNGIDVRVNLKKFNEGIMFEVVDTGRGIEQNHIERLTERFYRVDKARSRATGGSGLGLAIVKYSLNHYDTSLKIESKINEGSKFYFIIDAKFVLSQ</sequence>
<proteinExistence type="predicted"/>
<dbReference type="Pfam" id="PF11808">
    <property type="entry name" value="PhoR"/>
    <property type="match status" value="1"/>
</dbReference>
<evidence type="ECO:0000256" key="15">
    <source>
        <dbReference type="ARBA" id="ARBA00023012"/>
    </source>
</evidence>